<dbReference type="RefSeq" id="WP_187754321.1">
    <property type="nucleotide sequence ID" value="NZ_JABURY010000004.1"/>
</dbReference>
<organism evidence="2 3">
    <name type="scientific">Frischella japonica</name>
    <dbReference type="NCBI Taxonomy" id="2741544"/>
    <lineage>
        <taxon>Bacteria</taxon>
        <taxon>Pseudomonadati</taxon>
        <taxon>Pseudomonadota</taxon>
        <taxon>Gammaproteobacteria</taxon>
        <taxon>Orbales</taxon>
        <taxon>Orbaceae</taxon>
        <taxon>Frischella</taxon>
    </lineage>
</organism>
<feature type="signal peptide" evidence="1">
    <location>
        <begin position="1"/>
        <end position="27"/>
    </location>
</feature>
<evidence type="ECO:0000313" key="3">
    <source>
        <dbReference type="Proteomes" id="UP000651208"/>
    </source>
</evidence>
<gene>
    <name evidence="2" type="ORF">FcAc13_00885</name>
</gene>
<dbReference type="Proteomes" id="UP000651208">
    <property type="component" value="Unassembled WGS sequence"/>
</dbReference>
<sequence length="192" mass="22136">MVKGNNFIIRILLLILCSLANITCSQKAVNHSTPIEYGYVATNVLDISSPEIILQSDTYLLGKPCYAYKLKINEQEELIFLTYNKEFDLYSDPRLIKNEITSKIEGYDDDQYTGIDSIDIKISDNKHYVKMDAIIKGYVEISDNERRLHENYQCVIIDIKKSEVVWSGVQMCDGEWKDNQWISNGQVEFDGE</sequence>
<comment type="caution">
    <text evidence="2">The sequence shown here is derived from an EMBL/GenBank/DDBJ whole genome shotgun (WGS) entry which is preliminary data.</text>
</comment>
<evidence type="ECO:0008006" key="4">
    <source>
        <dbReference type="Google" id="ProtNLM"/>
    </source>
</evidence>
<keyword evidence="1" id="KW-0732">Signal</keyword>
<reference evidence="2 3" key="1">
    <citation type="submission" date="2020-06" db="EMBL/GenBank/DDBJ databases">
        <title>Frischella cerana isolated from Apis cerana gut homogenate.</title>
        <authorList>
            <person name="Wolter L.A."/>
            <person name="Suenami S."/>
            <person name="Miyazaki R."/>
        </authorList>
    </citation>
    <scope>NUCLEOTIDE SEQUENCE [LARGE SCALE GENOMIC DNA]</scope>
    <source>
        <strain evidence="2 3">Ac13</strain>
    </source>
</reference>
<name>A0ABR7QUF0_9GAMM</name>
<evidence type="ECO:0000256" key="1">
    <source>
        <dbReference type="SAM" id="SignalP"/>
    </source>
</evidence>
<accession>A0ABR7QUF0</accession>
<keyword evidence="3" id="KW-1185">Reference proteome</keyword>
<evidence type="ECO:0000313" key="2">
    <source>
        <dbReference type="EMBL" id="MBC9129863.1"/>
    </source>
</evidence>
<dbReference type="EMBL" id="JABURY010000004">
    <property type="protein sequence ID" value="MBC9129863.1"/>
    <property type="molecule type" value="Genomic_DNA"/>
</dbReference>
<protein>
    <recommendedName>
        <fullName evidence="4">Lipoprotein</fullName>
    </recommendedName>
</protein>
<feature type="chain" id="PRO_5046541337" description="Lipoprotein" evidence="1">
    <location>
        <begin position="28"/>
        <end position="192"/>
    </location>
</feature>
<proteinExistence type="predicted"/>